<evidence type="ECO:0000313" key="3">
    <source>
        <dbReference type="Proteomes" id="UP001596244"/>
    </source>
</evidence>
<feature type="transmembrane region" description="Helical" evidence="1">
    <location>
        <begin position="112"/>
        <end position="133"/>
    </location>
</feature>
<dbReference type="PANTHER" id="PTHR41282:SF1">
    <property type="entry name" value="CONSERVED TRANSMEMBRANE PROTEIN-RELATED"/>
    <property type="match status" value="1"/>
</dbReference>
<dbReference type="EMBL" id="JBHSQE010000003">
    <property type="protein sequence ID" value="MFC6146246.1"/>
    <property type="molecule type" value="Genomic_DNA"/>
</dbReference>
<feature type="transmembrane region" description="Helical" evidence="1">
    <location>
        <begin position="249"/>
        <end position="266"/>
    </location>
</feature>
<feature type="transmembrane region" description="Helical" evidence="1">
    <location>
        <begin position="86"/>
        <end position="105"/>
    </location>
</feature>
<name>A0ABW1QA29_9CORY</name>
<proteinExistence type="predicted"/>
<reference evidence="3" key="1">
    <citation type="journal article" date="2019" name="Int. J. Syst. Evol. Microbiol.">
        <title>The Global Catalogue of Microorganisms (GCM) 10K type strain sequencing project: providing services to taxonomists for standard genome sequencing and annotation.</title>
        <authorList>
            <consortium name="The Broad Institute Genomics Platform"/>
            <consortium name="The Broad Institute Genome Sequencing Center for Infectious Disease"/>
            <person name="Wu L."/>
            <person name="Ma J."/>
        </authorList>
    </citation>
    <scope>NUCLEOTIDE SEQUENCE [LARGE SCALE GENOMIC DNA]</scope>
    <source>
        <strain evidence="3">CCUG 51943</strain>
    </source>
</reference>
<dbReference type="Pfam" id="PF12811">
    <property type="entry name" value="BaxI_1"/>
    <property type="match status" value="1"/>
</dbReference>
<feature type="transmembrane region" description="Helical" evidence="1">
    <location>
        <begin position="60"/>
        <end position="80"/>
    </location>
</feature>
<dbReference type="InterPro" id="IPR010539">
    <property type="entry name" value="BaxI_1-like"/>
</dbReference>
<feature type="transmembrane region" description="Helical" evidence="1">
    <location>
        <begin position="178"/>
        <end position="202"/>
    </location>
</feature>
<organism evidence="2 3">
    <name type="scientific">Corynebacterium nasicanis</name>
    <dbReference type="NCBI Taxonomy" id="1448267"/>
    <lineage>
        <taxon>Bacteria</taxon>
        <taxon>Bacillati</taxon>
        <taxon>Actinomycetota</taxon>
        <taxon>Actinomycetes</taxon>
        <taxon>Mycobacteriales</taxon>
        <taxon>Corynebacteriaceae</taxon>
        <taxon>Corynebacterium</taxon>
    </lineage>
</organism>
<feature type="transmembrane region" description="Helical" evidence="1">
    <location>
        <begin position="214"/>
        <end position="237"/>
    </location>
</feature>
<dbReference type="PIRSF" id="PIRSF009160">
    <property type="entry name" value="UCP009160"/>
    <property type="match status" value="1"/>
</dbReference>
<sequence length="278" mass="28818">MRSSNPVMNSLTSAKGGIQRGAYPSGAPQGYQDPYSGYGQTPATTGERPMTVDDVVAKTGMTLGVIVAFALLNFGIAMFVSMGMALILTAVGAIGGLITVLVATFGKKYGSAAVTLIYAAFEGLFVGGISLLFTGVTFEGMNADAGVMIGQAILGTLGVFLGMLFVYKTGAVKVTPKFNRIMTGAIVGVLVLAVGNLLLAMFTGANPLRDGGMLAIVFSLVCIGLAAMSFLSDFDAADKMIRAGAPSKMAWGVALGLAVTLVWLYTEILRLLSYFRSN</sequence>
<dbReference type="RefSeq" id="WP_377000644.1">
    <property type="nucleotide sequence ID" value="NZ_JBHSQE010000003.1"/>
</dbReference>
<evidence type="ECO:0000256" key="1">
    <source>
        <dbReference type="SAM" id="Phobius"/>
    </source>
</evidence>
<evidence type="ECO:0000313" key="2">
    <source>
        <dbReference type="EMBL" id="MFC6146246.1"/>
    </source>
</evidence>
<dbReference type="Proteomes" id="UP001596244">
    <property type="component" value="Unassembled WGS sequence"/>
</dbReference>
<keyword evidence="3" id="KW-1185">Reference proteome</keyword>
<keyword evidence="1" id="KW-0472">Membrane</keyword>
<protein>
    <submittedName>
        <fullName evidence="2">Bax inhibitor-1/YccA family protein</fullName>
    </submittedName>
</protein>
<accession>A0ABW1QA29</accession>
<keyword evidence="1" id="KW-0812">Transmembrane</keyword>
<keyword evidence="1" id="KW-1133">Transmembrane helix</keyword>
<feature type="transmembrane region" description="Helical" evidence="1">
    <location>
        <begin position="145"/>
        <end position="166"/>
    </location>
</feature>
<comment type="caution">
    <text evidence="2">The sequence shown here is derived from an EMBL/GenBank/DDBJ whole genome shotgun (WGS) entry which is preliminary data.</text>
</comment>
<gene>
    <name evidence="2" type="ORF">ACFPUZ_05440</name>
</gene>
<dbReference type="PANTHER" id="PTHR41282">
    <property type="entry name" value="CONSERVED TRANSMEMBRANE PROTEIN-RELATED"/>
    <property type="match status" value="1"/>
</dbReference>